<keyword evidence="3" id="KW-1185">Reference proteome</keyword>
<keyword evidence="1" id="KW-1133">Transmembrane helix</keyword>
<accession>A0A066RSR6</accession>
<sequence>MHAILIVRPFLFEDTLMKNQFKYLPKCTEEYKQQQIQQVLEADVIYEWECDLVQGLRWVQTSGVVLMIFLFAILLGDSWGWYLAFSILALMMGSASYFLYQSTKRQHVKLTEYGIIVSTVELVPEVFYAATRNAAYVGIVLCLLAVGLVGPLAFVGAGAGALMAFKMTGFNNDPKVKVFPFLKELRYMIREDFEEAMYENGIGLVTLQHMDILPNWLEDDNAPDPHHQLRNFHCVLYYCSEKQQHEIRPYLDQLIQIESGKAFLQARRESATVVK</sequence>
<feature type="transmembrane region" description="Helical" evidence="1">
    <location>
        <begin position="81"/>
        <end position="100"/>
    </location>
</feature>
<gene>
    <name evidence="2" type="ORF">EA58_00010</name>
</gene>
<evidence type="ECO:0000256" key="1">
    <source>
        <dbReference type="SAM" id="Phobius"/>
    </source>
</evidence>
<keyword evidence="1" id="KW-0472">Membrane</keyword>
<evidence type="ECO:0000313" key="2">
    <source>
        <dbReference type="EMBL" id="KDM93505.1"/>
    </source>
</evidence>
<feature type="transmembrane region" description="Helical" evidence="1">
    <location>
        <begin position="58"/>
        <end position="75"/>
    </location>
</feature>
<proteinExistence type="predicted"/>
<keyword evidence="1" id="KW-0812">Transmembrane</keyword>
<protein>
    <submittedName>
        <fullName evidence="2">Uncharacterized protein</fullName>
    </submittedName>
</protein>
<dbReference type="AlphaFoldDB" id="A0A066RSR6"/>
<reference evidence="2 3" key="1">
    <citation type="submission" date="2014-04" db="EMBL/GenBank/DDBJ databases">
        <title>Draft genome sequence of Photobacterium halotolerans S2753: a solonamide, ngercheumicin and holomycin producer.</title>
        <authorList>
            <person name="Machado H.R."/>
            <person name="Gram L."/>
        </authorList>
    </citation>
    <scope>NUCLEOTIDE SEQUENCE [LARGE SCALE GENOMIC DNA]</scope>
    <source>
        <strain evidence="2 3">S2753</strain>
    </source>
</reference>
<feature type="transmembrane region" description="Helical" evidence="1">
    <location>
        <begin position="136"/>
        <end position="165"/>
    </location>
</feature>
<dbReference type="Proteomes" id="UP000027192">
    <property type="component" value="Unassembled WGS sequence"/>
</dbReference>
<dbReference type="EMBL" id="JMIB01000001">
    <property type="protein sequence ID" value="KDM93505.1"/>
    <property type="molecule type" value="Genomic_DNA"/>
</dbReference>
<evidence type="ECO:0000313" key="3">
    <source>
        <dbReference type="Proteomes" id="UP000027192"/>
    </source>
</evidence>
<comment type="caution">
    <text evidence="2">The sequence shown here is derived from an EMBL/GenBank/DDBJ whole genome shotgun (WGS) entry which is preliminary data.</text>
</comment>
<name>A0A066RSR6_9GAMM</name>
<organism evidence="2 3">
    <name type="scientific">Photobacterium galatheae</name>
    <dbReference type="NCBI Taxonomy" id="1654360"/>
    <lineage>
        <taxon>Bacteria</taxon>
        <taxon>Pseudomonadati</taxon>
        <taxon>Pseudomonadota</taxon>
        <taxon>Gammaproteobacteria</taxon>
        <taxon>Vibrionales</taxon>
        <taxon>Vibrionaceae</taxon>
        <taxon>Photobacterium</taxon>
    </lineage>
</organism>